<keyword evidence="3" id="KW-1185">Reference proteome</keyword>
<feature type="compositionally biased region" description="Low complexity" evidence="1">
    <location>
        <begin position="13"/>
        <end position="24"/>
    </location>
</feature>
<feature type="compositionally biased region" description="Polar residues" evidence="1">
    <location>
        <begin position="70"/>
        <end position="80"/>
    </location>
</feature>
<gene>
    <name evidence="2" type="ORF">NDU88_009636</name>
</gene>
<evidence type="ECO:0000313" key="3">
    <source>
        <dbReference type="Proteomes" id="UP001066276"/>
    </source>
</evidence>
<dbReference type="EMBL" id="JANPWB010000011">
    <property type="protein sequence ID" value="KAJ1131298.1"/>
    <property type="molecule type" value="Genomic_DNA"/>
</dbReference>
<feature type="region of interest" description="Disordered" evidence="1">
    <location>
        <begin position="1"/>
        <end position="27"/>
    </location>
</feature>
<protein>
    <submittedName>
        <fullName evidence="2">Uncharacterized protein</fullName>
    </submittedName>
</protein>
<feature type="region of interest" description="Disordered" evidence="1">
    <location>
        <begin position="62"/>
        <end position="81"/>
    </location>
</feature>
<sequence>MEARVRGAQHDAPPLTRPFTPLLPADNWEASTPRTTCLKHAPAGHRGMVRCCGSTQGPSWYQWAPPGPSEGTTRRTSCCSTGPAAELWRKAPLQRPS</sequence>
<name>A0AAV7PXR6_PLEWA</name>
<accession>A0AAV7PXR6</accession>
<dbReference type="Proteomes" id="UP001066276">
    <property type="component" value="Chromosome 7"/>
</dbReference>
<proteinExistence type="predicted"/>
<organism evidence="2 3">
    <name type="scientific">Pleurodeles waltl</name>
    <name type="common">Iberian ribbed newt</name>
    <dbReference type="NCBI Taxonomy" id="8319"/>
    <lineage>
        <taxon>Eukaryota</taxon>
        <taxon>Metazoa</taxon>
        <taxon>Chordata</taxon>
        <taxon>Craniata</taxon>
        <taxon>Vertebrata</taxon>
        <taxon>Euteleostomi</taxon>
        <taxon>Amphibia</taxon>
        <taxon>Batrachia</taxon>
        <taxon>Caudata</taxon>
        <taxon>Salamandroidea</taxon>
        <taxon>Salamandridae</taxon>
        <taxon>Pleurodelinae</taxon>
        <taxon>Pleurodeles</taxon>
    </lineage>
</organism>
<evidence type="ECO:0000256" key="1">
    <source>
        <dbReference type="SAM" id="MobiDB-lite"/>
    </source>
</evidence>
<reference evidence="2" key="1">
    <citation type="journal article" date="2022" name="bioRxiv">
        <title>Sequencing and chromosome-scale assembly of the giantPleurodeles waltlgenome.</title>
        <authorList>
            <person name="Brown T."/>
            <person name="Elewa A."/>
            <person name="Iarovenko S."/>
            <person name="Subramanian E."/>
            <person name="Araus A.J."/>
            <person name="Petzold A."/>
            <person name="Susuki M."/>
            <person name="Suzuki K.-i.T."/>
            <person name="Hayashi T."/>
            <person name="Toyoda A."/>
            <person name="Oliveira C."/>
            <person name="Osipova E."/>
            <person name="Leigh N.D."/>
            <person name="Simon A."/>
            <person name="Yun M.H."/>
        </authorList>
    </citation>
    <scope>NUCLEOTIDE SEQUENCE</scope>
    <source>
        <strain evidence="2">20211129_DDA</strain>
        <tissue evidence="2">Liver</tissue>
    </source>
</reference>
<comment type="caution">
    <text evidence="2">The sequence shown here is derived from an EMBL/GenBank/DDBJ whole genome shotgun (WGS) entry which is preliminary data.</text>
</comment>
<dbReference type="AlphaFoldDB" id="A0AAV7PXR6"/>
<evidence type="ECO:0000313" key="2">
    <source>
        <dbReference type="EMBL" id="KAJ1131298.1"/>
    </source>
</evidence>